<comment type="caution">
    <text evidence="2">The sequence shown here is derived from an EMBL/GenBank/DDBJ whole genome shotgun (WGS) entry which is preliminary data.</text>
</comment>
<evidence type="ECO:0000313" key="3">
    <source>
        <dbReference type="Proteomes" id="UP001604277"/>
    </source>
</evidence>
<feature type="region of interest" description="Disordered" evidence="1">
    <location>
        <begin position="53"/>
        <end position="125"/>
    </location>
</feature>
<reference evidence="3" key="1">
    <citation type="submission" date="2024-07" db="EMBL/GenBank/DDBJ databases">
        <title>Two chromosome-level genome assemblies of Korean endemic species Abeliophyllum distichum and Forsythia ovata (Oleaceae).</title>
        <authorList>
            <person name="Jang H."/>
        </authorList>
    </citation>
    <scope>NUCLEOTIDE SEQUENCE [LARGE SCALE GENOMIC DNA]</scope>
</reference>
<accession>A0ABD1TPW0</accession>
<feature type="compositionally biased region" description="Basic and acidic residues" evidence="1">
    <location>
        <begin position="83"/>
        <end position="95"/>
    </location>
</feature>
<dbReference type="AlphaFoldDB" id="A0ABD1TPW0"/>
<dbReference type="EMBL" id="JBFOLJ010000008">
    <property type="protein sequence ID" value="KAL2514734.1"/>
    <property type="molecule type" value="Genomic_DNA"/>
</dbReference>
<organism evidence="2 3">
    <name type="scientific">Forsythia ovata</name>
    <dbReference type="NCBI Taxonomy" id="205694"/>
    <lineage>
        <taxon>Eukaryota</taxon>
        <taxon>Viridiplantae</taxon>
        <taxon>Streptophyta</taxon>
        <taxon>Embryophyta</taxon>
        <taxon>Tracheophyta</taxon>
        <taxon>Spermatophyta</taxon>
        <taxon>Magnoliopsida</taxon>
        <taxon>eudicotyledons</taxon>
        <taxon>Gunneridae</taxon>
        <taxon>Pentapetalae</taxon>
        <taxon>asterids</taxon>
        <taxon>lamiids</taxon>
        <taxon>Lamiales</taxon>
        <taxon>Oleaceae</taxon>
        <taxon>Forsythieae</taxon>
        <taxon>Forsythia</taxon>
    </lineage>
</organism>
<feature type="compositionally biased region" description="Basic and acidic residues" evidence="1">
    <location>
        <begin position="103"/>
        <end position="125"/>
    </location>
</feature>
<keyword evidence="3" id="KW-1185">Reference proteome</keyword>
<proteinExistence type="predicted"/>
<gene>
    <name evidence="2" type="ORF">Fot_28705</name>
</gene>
<sequence>MEAIPNLFAGMNTPNQGIPAREAGFIKLKKPFTSPYCTYHRFYGHRTKDCRDIQALAKQRTQRKDHPSFRRNGGKNKSPYRSNELRCGRRQEARDKRHRREIRQRERGRSQERENVPMMERLDRN</sequence>
<evidence type="ECO:0008006" key="4">
    <source>
        <dbReference type="Google" id="ProtNLM"/>
    </source>
</evidence>
<evidence type="ECO:0000256" key="1">
    <source>
        <dbReference type="SAM" id="MobiDB-lite"/>
    </source>
</evidence>
<name>A0ABD1TPW0_9LAMI</name>
<protein>
    <recommendedName>
        <fullName evidence="4">Zinc knuckle CX2CX4HX4C domain-containing protein</fullName>
    </recommendedName>
</protein>
<dbReference type="Proteomes" id="UP001604277">
    <property type="component" value="Unassembled WGS sequence"/>
</dbReference>
<evidence type="ECO:0000313" key="2">
    <source>
        <dbReference type="EMBL" id="KAL2514734.1"/>
    </source>
</evidence>